<proteinExistence type="inferred from homology"/>
<feature type="transmembrane region" description="Helical" evidence="2">
    <location>
        <begin position="38"/>
        <end position="60"/>
    </location>
</feature>
<name>A0ABT2MPG3_9CYAN</name>
<feature type="domain" description="EamA" evidence="3">
    <location>
        <begin position="158"/>
        <end position="292"/>
    </location>
</feature>
<keyword evidence="2" id="KW-1133">Transmembrane helix</keyword>
<dbReference type="PANTHER" id="PTHR22911:SF76">
    <property type="entry name" value="EAMA DOMAIN-CONTAINING PROTEIN"/>
    <property type="match status" value="1"/>
</dbReference>
<feature type="transmembrane region" description="Helical" evidence="2">
    <location>
        <begin position="99"/>
        <end position="121"/>
    </location>
</feature>
<evidence type="ECO:0000259" key="3">
    <source>
        <dbReference type="Pfam" id="PF00892"/>
    </source>
</evidence>
<keyword evidence="5" id="KW-1185">Reference proteome</keyword>
<feature type="transmembrane region" description="Helical" evidence="2">
    <location>
        <begin position="152"/>
        <end position="176"/>
    </location>
</feature>
<dbReference type="RefSeq" id="WP_368005114.1">
    <property type="nucleotide sequence ID" value="NZ_JAMXFF010000003.1"/>
</dbReference>
<comment type="similarity">
    <text evidence="1">Belongs to the EamA transporter family.</text>
</comment>
<dbReference type="Proteomes" id="UP001525890">
    <property type="component" value="Unassembled WGS sequence"/>
</dbReference>
<dbReference type="EMBL" id="JAMXFF010000003">
    <property type="protein sequence ID" value="MCT7965421.1"/>
    <property type="molecule type" value="Genomic_DNA"/>
</dbReference>
<keyword evidence="2" id="KW-0812">Transmembrane</keyword>
<feature type="transmembrane region" description="Helical" evidence="2">
    <location>
        <begin position="128"/>
        <end position="146"/>
    </location>
</feature>
<reference evidence="4 5" key="1">
    <citation type="journal article" date="2022" name="Front. Microbiol.">
        <title>High genomic differentiation and limited gene flow indicate recent cryptic speciation within the genus Laspinema (cyanobacteria).</title>
        <authorList>
            <person name="Stanojkovic A."/>
            <person name="Skoupy S."/>
            <person name="Skaloud P."/>
            <person name="Dvorak P."/>
        </authorList>
    </citation>
    <scope>NUCLEOTIDE SEQUENCE [LARGE SCALE GENOMIC DNA]</scope>
    <source>
        <strain evidence="4 5">D2a</strain>
    </source>
</reference>
<evidence type="ECO:0000313" key="5">
    <source>
        <dbReference type="Proteomes" id="UP001525890"/>
    </source>
</evidence>
<organism evidence="4 5">
    <name type="scientific">Laspinema palackyanum D2a</name>
    <dbReference type="NCBI Taxonomy" id="2953684"/>
    <lineage>
        <taxon>Bacteria</taxon>
        <taxon>Bacillati</taxon>
        <taxon>Cyanobacteriota</taxon>
        <taxon>Cyanophyceae</taxon>
        <taxon>Oscillatoriophycideae</taxon>
        <taxon>Oscillatoriales</taxon>
        <taxon>Laspinemataceae</taxon>
        <taxon>Laspinema</taxon>
        <taxon>Laspinema palackyanum</taxon>
    </lineage>
</organism>
<accession>A0ABT2MPG3</accession>
<dbReference type="InterPro" id="IPR037185">
    <property type="entry name" value="EmrE-like"/>
</dbReference>
<sequence>MKPAPWTLILILGLGIFALSTGAILIRLAFQAAGVQGVGFSLILAASRLILAALLLLPTWRNIKPQPLQSGAIIYAGVAGGFLALHFATWITSLSYTSIAASTAIVTTNPVWIALFSFLFGEKPKSQTLVGMTLALMGGLAIGLSGTESSAIASYPVLGNSLALIGSWAISGYLLLGKEAQRRGMGIGSYAAIAYSSAALILLPLPLLWGTSYLGYPPSVYGYVLVMAIGPQLIGHTSFNWALRWISPTLVTLVILFEPVGASILGYFIFGELPGMGVISGAIVLLIGVAIAALATRPIPSES</sequence>
<evidence type="ECO:0000256" key="1">
    <source>
        <dbReference type="ARBA" id="ARBA00007362"/>
    </source>
</evidence>
<feature type="transmembrane region" description="Helical" evidence="2">
    <location>
        <begin position="250"/>
        <end position="270"/>
    </location>
</feature>
<protein>
    <submittedName>
        <fullName evidence="4">DMT family transporter</fullName>
    </submittedName>
</protein>
<evidence type="ECO:0000313" key="4">
    <source>
        <dbReference type="EMBL" id="MCT7965421.1"/>
    </source>
</evidence>
<gene>
    <name evidence="4" type="ORF">NG799_03630</name>
</gene>
<dbReference type="PANTHER" id="PTHR22911">
    <property type="entry name" value="ACYL-MALONYL CONDENSING ENZYME-RELATED"/>
    <property type="match status" value="1"/>
</dbReference>
<comment type="caution">
    <text evidence="4">The sequence shown here is derived from an EMBL/GenBank/DDBJ whole genome shotgun (WGS) entry which is preliminary data.</text>
</comment>
<keyword evidence="2" id="KW-0472">Membrane</keyword>
<feature type="transmembrane region" description="Helical" evidence="2">
    <location>
        <begin position="72"/>
        <end position="93"/>
    </location>
</feature>
<dbReference type="InterPro" id="IPR000620">
    <property type="entry name" value="EamA_dom"/>
</dbReference>
<evidence type="ECO:0000256" key="2">
    <source>
        <dbReference type="SAM" id="Phobius"/>
    </source>
</evidence>
<dbReference type="Pfam" id="PF00892">
    <property type="entry name" value="EamA"/>
    <property type="match status" value="2"/>
</dbReference>
<dbReference type="SUPFAM" id="SSF103481">
    <property type="entry name" value="Multidrug resistance efflux transporter EmrE"/>
    <property type="match status" value="2"/>
</dbReference>
<feature type="domain" description="EamA" evidence="3">
    <location>
        <begin position="13"/>
        <end position="140"/>
    </location>
</feature>
<feature type="transmembrane region" description="Helical" evidence="2">
    <location>
        <begin position="188"/>
        <end position="209"/>
    </location>
</feature>
<feature type="transmembrane region" description="Helical" evidence="2">
    <location>
        <begin position="221"/>
        <end position="243"/>
    </location>
</feature>
<feature type="transmembrane region" description="Helical" evidence="2">
    <location>
        <begin position="276"/>
        <end position="295"/>
    </location>
</feature>